<dbReference type="EMBL" id="PFFQ01000037">
    <property type="protein sequence ID" value="PIW16599.1"/>
    <property type="molecule type" value="Genomic_DNA"/>
</dbReference>
<comment type="caution">
    <text evidence="3">The sequence shown here is derived from an EMBL/GenBank/DDBJ whole genome shotgun (WGS) entry which is preliminary data.</text>
</comment>
<feature type="coiled-coil region" evidence="1">
    <location>
        <begin position="238"/>
        <end position="265"/>
    </location>
</feature>
<protein>
    <submittedName>
        <fullName evidence="3">Uncharacterized protein</fullName>
    </submittedName>
</protein>
<dbReference type="AlphaFoldDB" id="A0A2M7G411"/>
<sequence>MDIRSKSLISTPPVPPPTATPTTTTTASTAPTTTTKAPTWKQSETGEWVKTGATGQAIAAQKKLEDTPSVIEKVRAAAESIDPSTLDENATQTKGLMKAIRENTLPVFDHKLVGKTKMDSSVTTAIALAKAKNSLTPVKMESDLPSLKKELYSKEMQQFSLETTVVPTTPKEKEDVAIVKHVINRDIQTLKARISSREIPMAPVQKGHELLRKRTVDPLATEKSLAALPGLRQELTHLEGRLDERDKLITQVKQLQQNLSKAKEVLGSEAGTEIQDQINTLKKSIASIDPEKIGTRIEEIEAHIHSAEHQTTWERVKTTHINQTTSATKLSMVMALDARLSEFKEASRQIGKEMGIQVVFPGDPLPQEKDASYLKVTICGSTELSSDIDVNTTPINLPIGTETKFIMKFNALSQATHGDQTGNKYDINVYNSMNNKFPNVDAELAQGDGITPERTRVLPPDAQKLDDKNESIISYLHMHRFMSGSQFEQFKSVHAETLKTIVPDKAEALTGRLGAGQKISESSALAVKEKMQELRESGKYVGKNDKELELIASNILYEKASEVAHELTDKASTPLDTVAADHEMTKAHYFANEAAMTSGVLRATVAKEQIVPGINEKRAEKDLEPVEMIDVSSEEYASAGRENIGNVFKEINHHKEDPAPMQLVRAAKYFGRANRNYEDLISKTGITLSPAATEARAFLQKLSDAEGYSGENKKLGLLALRKDQIGGENPMKINGGESVDQAKLRHATAIMQRHGLGEYVENPSALHAKMIESYAILDAELSAHILEQ</sequence>
<evidence type="ECO:0000313" key="4">
    <source>
        <dbReference type="Proteomes" id="UP000231019"/>
    </source>
</evidence>
<name>A0A2M7G411_9BACT</name>
<keyword evidence="1" id="KW-0175">Coiled coil</keyword>
<reference evidence="3 4" key="1">
    <citation type="submission" date="2017-09" db="EMBL/GenBank/DDBJ databases">
        <title>Depth-based differentiation of microbial function through sediment-hosted aquifers and enrichment of novel symbionts in the deep terrestrial subsurface.</title>
        <authorList>
            <person name="Probst A.J."/>
            <person name="Ladd B."/>
            <person name="Jarett J.K."/>
            <person name="Geller-Mcgrath D.E."/>
            <person name="Sieber C.M."/>
            <person name="Emerson J.B."/>
            <person name="Anantharaman K."/>
            <person name="Thomas B.C."/>
            <person name="Malmstrom R."/>
            <person name="Stieglmeier M."/>
            <person name="Klingl A."/>
            <person name="Woyke T."/>
            <person name="Ryan C.M."/>
            <person name="Banfield J.F."/>
        </authorList>
    </citation>
    <scope>NUCLEOTIDE SEQUENCE [LARGE SCALE GENOMIC DNA]</scope>
    <source>
        <strain evidence="3">CG17_big_fil_post_rev_8_21_14_2_50_48_46</strain>
    </source>
</reference>
<dbReference type="Proteomes" id="UP000231019">
    <property type="component" value="Unassembled WGS sequence"/>
</dbReference>
<accession>A0A2M7G411</accession>
<feature type="compositionally biased region" description="Low complexity" evidence="2">
    <location>
        <begin position="20"/>
        <end position="39"/>
    </location>
</feature>
<evidence type="ECO:0000256" key="2">
    <source>
        <dbReference type="SAM" id="MobiDB-lite"/>
    </source>
</evidence>
<feature type="region of interest" description="Disordered" evidence="2">
    <location>
        <begin position="1"/>
        <end position="47"/>
    </location>
</feature>
<evidence type="ECO:0000313" key="3">
    <source>
        <dbReference type="EMBL" id="PIW16599.1"/>
    </source>
</evidence>
<evidence type="ECO:0000256" key="1">
    <source>
        <dbReference type="SAM" id="Coils"/>
    </source>
</evidence>
<proteinExistence type="predicted"/>
<gene>
    <name evidence="3" type="ORF">COW36_12590</name>
</gene>
<organism evidence="3 4">
    <name type="scientific">bacterium (Candidatus Blackallbacteria) CG17_big_fil_post_rev_8_21_14_2_50_48_46</name>
    <dbReference type="NCBI Taxonomy" id="2014261"/>
    <lineage>
        <taxon>Bacteria</taxon>
        <taxon>Candidatus Blackallbacteria</taxon>
    </lineage>
</organism>